<evidence type="ECO:0000313" key="3">
    <source>
        <dbReference type="EMBL" id="EAK9994741.1"/>
    </source>
</evidence>
<gene>
    <name evidence="3" type="ORF">A9458_07830</name>
</gene>
<feature type="coiled-coil region" evidence="1">
    <location>
        <begin position="867"/>
        <end position="904"/>
    </location>
</feature>
<dbReference type="Gene3D" id="2.160.20.110">
    <property type="match status" value="1"/>
</dbReference>
<keyword evidence="1" id="KW-0175">Coiled coil</keyword>
<organism evidence="3 4">
    <name type="scientific">Campylobacter lari</name>
    <dbReference type="NCBI Taxonomy" id="201"/>
    <lineage>
        <taxon>Bacteria</taxon>
        <taxon>Pseudomonadati</taxon>
        <taxon>Campylobacterota</taxon>
        <taxon>Epsilonproteobacteria</taxon>
        <taxon>Campylobacterales</taxon>
        <taxon>Campylobacteraceae</taxon>
        <taxon>Campylobacter</taxon>
    </lineage>
</organism>
<sequence>MFKPQKAGNVVNMGNINANNVLLIGNKVSIDGGHINGKHNDNVSGDALENPSGNTANKIHLVGNYINLDLAKVNFNSKENLISADKSASVSMSTENYYNQLKNNKNDPFKKYNFQKGSYGNVKSKDIDQFASIGSDRDWFFFAKSWNEVDTFRLVDKGVDEYRLTNNISFKGNNYANYCIDGLGCTNMIVGDSAEVGWNEYKRFSKIFNGQGFTLSDINIDIKDTSKEGIFTIGLFGASKGATFKNVKVNYNGYIKAAYNSKDFGYVGAFIGTANNSKFENIEISGVKKIEVYDTRNIWFLNASVGGFAGTTIGNSEFNNISLHNFSNIHLHSLNEASFGGFVGELDGKSSLRNISLSDFSNISTIDIAGGFIGESRNTGEYIYENILIKDIDKIKTTRHLGAFGGYLGGKTTINNVYIDLNNGELYSQYSFAGGFAGSIGGNGNFQNIHIKNIGKIQAGVANTYTLGVGGFAGEIDSFNGVLKFNNIVLDNIKEISADKGNVGGFVGNVENADFSNISINNIGRISSNQDGTGVGGFIGFIDARNGDVNIGFKDIALNFNSKGLIQGGDIGGFIGNINNQAPYTGEYYKTNLDFSNIHIYFDPNFSIQYNGMGKGKFIGYYDQNHNTFNFKNKVNFYANDNIFNGATTDKSLWNHFTTLSPNENVFKNNTENITEAINVSVISPEFTRPEKIPDDVEVKLDMDDLYSDVIDSIIKDITNEYFSINIHDLIKILNEYKYENMNEDQKVEFIKTYFINKSKYDKNTDLDKIARSVVQSLDFASVYQGNFSEGKLNASALKEYKNNLAPKTQKIKDDQDSLNSFLKNEKNGLKWLVGSTNDLLEKLKNTQVALKEAISQYNAYVDLINANKAERDDAKLEALRKNIENLENHSKSLATKIDNSQNILEKWQAQSSKESNEHFVILGKFDYTQLIKPDLNEPNGNGGKDPDPKSELPEQDLDFEQTTALNLIKHEEDEEKEIGETDGELRSVTCIVSDHFKTMNPCAVGH</sequence>
<reference evidence="3 4" key="1">
    <citation type="submission" date="2018-05" db="EMBL/GenBank/DDBJ databases">
        <authorList>
            <consortium name="PulseNet: The National Subtyping Network for Foodborne Disease Surveillance"/>
            <person name="Tarr C.L."/>
            <person name="Trees E."/>
            <person name="Katz L.S."/>
            <person name="Carleton-Romer H.A."/>
            <person name="Stroika S."/>
            <person name="Kucerova Z."/>
            <person name="Roache K.F."/>
            <person name="Sabol A.L."/>
            <person name="Besser J."/>
            <person name="Gerner-Smidt P."/>
        </authorList>
    </citation>
    <scope>NUCLEOTIDE SEQUENCE [LARGE SCALE GENOMIC DNA]</scope>
    <source>
        <strain evidence="3 4">D5625</strain>
    </source>
</reference>
<evidence type="ECO:0000313" key="4">
    <source>
        <dbReference type="Proteomes" id="UP000476009"/>
    </source>
</evidence>
<dbReference type="AlphaFoldDB" id="A0A6L1L3K3"/>
<feature type="region of interest" description="Disordered" evidence="2">
    <location>
        <begin position="933"/>
        <end position="954"/>
    </location>
</feature>
<dbReference type="EMBL" id="AACKNS010000019">
    <property type="protein sequence ID" value="EAK9994741.1"/>
    <property type="molecule type" value="Genomic_DNA"/>
</dbReference>
<evidence type="ECO:0000256" key="2">
    <source>
        <dbReference type="SAM" id="MobiDB-lite"/>
    </source>
</evidence>
<protein>
    <submittedName>
        <fullName evidence="3">Uncharacterized protein</fullName>
    </submittedName>
</protein>
<name>A0A6L1L3K3_CAMLA</name>
<proteinExistence type="predicted"/>
<accession>A0A6L1L3K3</accession>
<dbReference type="Proteomes" id="UP000476009">
    <property type="component" value="Unassembled WGS sequence"/>
</dbReference>
<comment type="caution">
    <text evidence="3">The sequence shown here is derived from an EMBL/GenBank/DDBJ whole genome shotgun (WGS) entry which is preliminary data.</text>
</comment>
<evidence type="ECO:0000256" key="1">
    <source>
        <dbReference type="SAM" id="Coils"/>
    </source>
</evidence>